<sequence length="168" mass="18506">MAMTKTLYSISALAIELDRDRRTIAQALKAVPPDGKLAGGKHDGWYLSTATKAFLSDRSSPTTGGDRPRKGSALDHYVDRLVDWQELAEREPQDFPIDEAVEVFGIPRDALVTWLRCGMPYAVAGDFKTGDGFVLRSKWLFDWQIALTVIAASAGWPAAARTLKIPEI</sequence>
<protein>
    <submittedName>
        <fullName evidence="1">Uncharacterized protein</fullName>
    </submittedName>
</protein>
<dbReference type="OrthoDB" id="8450147at2"/>
<comment type="caution">
    <text evidence="1">The sequence shown here is derived from an EMBL/GenBank/DDBJ whole genome shotgun (WGS) entry which is preliminary data.</text>
</comment>
<keyword evidence="2" id="KW-1185">Reference proteome</keyword>
<proteinExistence type="predicted"/>
<dbReference type="AlphaFoldDB" id="A0A8T9AR97"/>
<name>A0A8T9AR97_9HYPH</name>
<organism evidence="1 2">
    <name type="scientific">Mesorhizobium intechi</name>
    <dbReference type="NCBI Taxonomy" id="537601"/>
    <lineage>
        <taxon>Bacteria</taxon>
        <taxon>Pseudomonadati</taxon>
        <taxon>Pseudomonadota</taxon>
        <taxon>Alphaproteobacteria</taxon>
        <taxon>Hyphomicrobiales</taxon>
        <taxon>Phyllobacteriaceae</taxon>
        <taxon>Mesorhizobium</taxon>
    </lineage>
</organism>
<dbReference type="Proteomes" id="UP000235507">
    <property type="component" value="Unassembled WGS sequence"/>
</dbReference>
<reference evidence="1" key="1">
    <citation type="submission" date="2019-07" db="EMBL/GenBank/DDBJ databases">
        <title>Mesorhizobum intechiensis sp. nov. isolated from nodules of Lotus tenuis growing in lowlands of the Flooding Pampa, Argentina.</title>
        <authorList>
            <person name="Estrella M.J."/>
            <person name="Torres Tejerizo G.A."/>
            <person name="Cumpa Velazquez L.M."/>
            <person name="Fontana F."/>
            <person name="Hansen L."/>
            <person name="Pistorio M."/>
            <person name="Sannazzaro A.I."/>
        </authorList>
    </citation>
    <scope>NUCLEOTIDE SEQUENCE</scope>
    <source>
        <strain evidence="1">BD68</strain>
    </source>
</reference>
<dbReference type="RefSeq" id="WP_143975729.1">
    <property type="nucleotide sequence ID" value="NZ_PNOT02000219.1"/>
</dbReference>
<evidence type="ECO:0000313" key="1">
    <source>
        <dbReference type="EMBL" id="TSE07585.1"/>
    </source>
</evidence>
<accession>A0A8T9AR97</accession>
<evidence type="ECO:0000313" key="2">
    <source>
        <dbReference type="Proteomes" id="UP000235507"/>
    </source>
</evidence>
<gene>
    <name evidence="1" type="ORF">C1D09_018815</name>
</gene>
<dbReference type="EMBL" id="PNOT02000219">
    <property type="protein sequence ID" value="TSE07585.1"/>
    <property type="molecule type" value="Genomic_DNA"/>
</dbReference>